<dbReference type="Pfam" id="PF01535">
    <property type="entry name" value="PPR"/>
    <property type="match status" value="2"/>
</dbReference>
<dbReference type="InterPro" id="IPR011990">
    <property type="entry name" value="TPR-like_helical_dom_sf"/>
</dbReference>
<evidence type="ECO:0000256" key="1">
    <source>
        <dbReference type="ARBA" id="ARBA00007626"/>
    </source>
</evidence>
<evidence type="ECO:0008006" key="5">
    <source>
        <dbReference type="Google" id="ProtNLM"/>
    </source>
</evidence>
<dbReference type="PANTHER" id="PTHR47447">
    <property type="entry name" value="OS03G0856100 PROTEIN"/>
    <property type="match status" value="1"/>
</dbReference>
<comment type="similarity">
    <text evidence="1">Belongs to the PPR family. P subfamily.</text>
</comment>
<feature type="repeat" description="PPR" evidence="3">
    <location>
        <begin position="161"/>
        <end position="191"/>
    </location>
</feature>
<sequence length="476" mass="55330">MRQCPTYALESTVLVRSYHQSENSLESTDPTERVCKIMMSSPKLVLEKMLDESGIRPSPDVVERVIERFENAGMQVYRFFRWAEKQRSYIHTVKAYHLVIGSLAKIRQYQLMWDLVNDMRRKSLLNVETFSVMTRRYARAQKVDEAIYTFNVMDKFGVTPNLAAFNSLLGAFCKSKNVRKAQEIFDSMKDRFVPDSKTYSILLEGWGREPNLPKAREVYRDMVENGCEPDIVTYSIMVDILCKAGRMEEAVEVMAEMRSRNCMPNSFIYSILVHQYGTERRIGDAVETFLEMERNGIRADVAVYNALVGAFCKVRKFKNVFRVLQEMENKGVSPNCRTFNILLNSLIDARENDEAYRVFRRMIKCCDPDSDTYTMMIKMFCDMDKLEMALKVWKYMGLKQFIPSMHTFSVLINGLCENGELDKACVLLEEMIEKGIRPSGPTVKRLRKLLLKEGREDVLEFLMEKMNLLIKEPLND</sequence>
<evidence type="ECO:0000256" key="2">
    <source>
        <dbReference type="ARBA" id="ARBA00022737"/>
    </source>
</evidence>
<feature type="repeat" description="PPR" evidence="3">
    <location>
        <begin position="300"/>
        <end position="334"/>
    </location>
</feature>
<dbReference type="PROSITE" id="PS51375">
    <property type="entry name" value="PPR"/>
    <property type="match status" value="9"/>
</dbReference>
<proteinExistence type="inferred from homology"/>
<gene>
    <name evidence="4" type="ORF">NYM_LOCUS869</name>
</gene>
<dbReference type="Gramene" id="NC1G0104080.1">
    <property type="protein sequence ID" value="NC1G0104080.1:cds"/>
    <property type="gene ID" value="NC1G0104080"/>
</dbReference>
<dbReference type="NCBIfam" id="TIGR00756">
    <property type="entry name" value="PPR"/>
    <property type="match status" value="9"/>
</dbReference>
<dbReference type="AlphaFoldDB" id="A0A5K0VLL8"/>
<dbReference type="SUPFAM" id="SSF48452">
    <property type="entry name" value="TPR-like"/>
    <property type="match status" value="1"/>
</dbReference>
<evidence type="ECO:0000313" key="4">
    <source>
        <dbReference type="EMBL" id="VVV41164.1"/>
    </source>
</evidence>
<dbReference type="PANTHER" id="PTHR47447:SF17">
    <property type="entry name" value="OS12G0638900 PROTEIN"/>
    <property type="match status" value="1"/>
</dbReference>
<evidence type="ECO:0000256" key="3">
    <source>
        <dbReference type="PROSITE-ProRule" id="PRU00708"/>
    </source>
</evidence>
<feature type="repeat" description="PPR" evidence="3">
    <location>
        <begin position="369"/>
        <end position="403"/>
    </location>
</feature>
<organism evidence="4">
    <name type="scientific">Nymphaea colorata</name>
    <name type="common">pocket water lily</name>
    <dbReference type="NCBI Taxonomy" id="210225"/>
    <lineage>
        <taxon>Eukaryota</taxon>
        <taxon>Viridiplantae</taxon>
        <taxon>Streptophyta</taxon>
        <taxon>Embryophyta</taxon>
        <taxon>Tracheophyta</taxon>
        <taxon>Spermatophyta</taxon>
        <taxon>Magnoliopsida</taxon>
        <taxon>Nymphaeales</taxon>
        <taxon>Nymphaeaceae</taxon>
        <taxon>Nymphaea</taxon>
    </lineage>
</organism>
<dbReference type="Pfam" id="PF12854">
    <property type="entry name" value="PPR_1"/>
    <property type="match status" value="1"/>
</dbReference>
<feature type="repeat" description="PPR" evidence="3">
    <location>
        <begin position="126"/>
        <end position="160"/>
    </location>
</feature>
<dbReference type="Gene3D" id="1.25.40.10">
    <property type="entry name" value="Tetratricopeptide repeat domain"/>
    <property type="match status" value="4"/>
</dbReference>
<feature type="repeat" description="PPR" evidence="3">
    <location>
        <begin position="195"/>
        <end position="229"/>
    </location>
</feature>
<dbReference type="Pfam" id="PF13041">
    <property type="entry name" value="PPR_2"/>
    <property type="match status" value="3"/>
</dbReference>
<feature type="repeat" description="PPR" evidence="3">
    <location>
        <begin position="335"/>
        <end position="365"/>
    </location>
</feature>
<protein>
    <recommendedName>
        <fullName evidence="5">Pentacotripeptide-repeat region of PRORP domain-containing protein</fullName>
    </recommendedName>
</protein>
<keyword evidence="2" id="KW-0677">Repeat</keyword>
<feature type="repeat" description="PPR" evidence="3">
    <location>
        <begin position="404"/>
        <end position="438"/>
    </location>
</feature>
<accession>A0A5K0VLL8</accession>
<feature type="repeat" description="PPR" evidence="3">
    <location>
        <begin position="265"/>
        <end position="299"/>
    </location>
</feature>
<dbReference type="EMBL" id="LR721774">
    <property type="protein sequence ID" value="VVV41164.1"/>
    <property type="molecule type" value="Genomic_DNA"/>
</dbReference>
<name>A0A5K0VLL8_9MAGN</name>
<reference evidence="4" key="1">
    <citation type="submission" date="2019-09" db="EMBL/GenBank/DDBJ databases">
        <authorList>
            <person name="Zhang L."/>
        </authorList>
    </citation>
    <scope>NUCLEOTIDE SEQUENCE</scope>
</reference>
<dbReference type="InterPro" id="IPR002885">
    <property type="entry name" value="PPR_rpt"/>
</dbReference>
<feature type="repeat" description="PPR" evidence="3">
    <location>
        <begin position="230"/>
        <end position="264"/>
    </location>
</feature>